<dbReference type="AlphaFoldDB" id="A0AAN7TM02"/>
<proteinExistence type="predicted"/>
<evidence type="ECO:0000313" key="2">
    <source>
        <dbReference type="EMBL" id="KAK5115475.1"/>
    </source>
</evidence>
<feature type="compositionally biased region" description="Basic residues" evidence="1">
    <location>
        <begin position="167"/>
        <end position="182"/>
    </location>
</feature>
<evidence type="ECO:0000313" key="3">
    <source>
        <dbReference type="Proteomes" id="UP001310890"/>
    </source>
</evidence>
<organism evidence="2 3">
    <name type="scientific">Meristemomyces frigidus</name>
    <dbReference type="NCBI Taxonomy" id="1508187"/>
    <lineage>
        <taxon>Eukaryota</taxon>
        <taxon>Fungi</taxon>
        <taxon>Dikarya</taxon>
        <taxon>Ascomycota</taxon>
        <taxon>Pezizomycotina</taxon>
        <taxon>Dothideomycetes</taxon>
        <taxon>Dothideomycetidae</taxon>
        <taxon>Mycosphaerellales</taxon>
        <taxon>Teratosphaeriaceae</taxon>
        <taxon>Meristemomyces</taxon>
    </lineage>
</organism>
<comment type="caution">
    <text evidence="2">The sequence shown here is derived from an EMBL/GenBank/DDBJ whole genome shotgun (WGS) entry which is preliminary data.</text>
</comment>
<dbReference type="EMBL" id="JAVRRL010000012">
    <property type="protein sequence ID" value="KAK5115475.1"/>
    <property type="molecule type" value="Genomic_DNA"/>
</dbReference>
<sequence length="295" mass="33004">MEDGKELSFRASKRRKVFRKRVEDDDVEGAASDQPASQDDQPGRDATKSVQKPVVKKQGIVFSNMDQTRSTEARDTDNEETVTMAIQPSREVNVLPGADRFMKPTGKTEVVDDRHMTAFVDSKLAEMRAASAIITPNHNESIEDIDHSDEAMQTSVPSNATASKSVTQRRRNERRPPRRRQPRPTDPNETARASFIDDIMKESTLPHYDHAGHEVLTESKVDNEDTAAEAFKAQYLQEVEARRRKRQPAPPPFSKATQAKGAERTSHGPKLGGSRSQREKMKAARAAAENETVKK</sequence>
<reference evidence="2" key="1">
    <citation type="submission" date="2023-08" db="EMBL/GenBank/DDBJ databases">
        <title>Black Yeasts Isolated from many extreme environments.</title>
        <authorList>
            <person name="Coleine C."/>
            <person name="Stajich J.E."/>
            <person name="Selbmann L."/>
        </authorList>
    </citation>
    <scope>NUCLEOTIDE SEQUENCE</scope>
    <source>
        <strain evidence="2">CCFEE 5401</strain>
    </source>
</reference>
<name>A0AAN7TM02_9PEZI</name>
<protein>
    <submittedName>
        <fullName evidence="2">Uncharacterized protein</fullName>
    </submittedName>
</protein>
<accession>A0AAN7TM02</accession>
<feature type="compositionally biased region" description="Polar residues" evidence="1">
    <location>
        <begin position="151"/>
        <end position="166"/>
    </location>
</feature>
<feature type="region of interest" description="Disordered" evidence="1">
    <location>
        <begin position="137"/>
        <end position="222"/>
    </location>
</feature>
<feature type="compositionally biased region" description="Basic and acidic residues" evidence="1">
    <location>
        <begin position="140"/>
        <end position="150"/>
    </location>
</feature>
<dbReference type="Proteomes" id="UP001310890">
    <property type="component" value="Unassembled WGS sequence"/>
</dbReference>
<feature type="region of interest" description="Disordered" evidence="1">
    <location>
        <begin position="1"/>
        <end position="79"/>
    </location>
</feature>
<gene>
    <name evidence="2" type="ORF">LTR62_001134</name>
</gene>
<feature type="compositionally biased region" description="Basic and acidic residues" evidence="1">
    <location>
        <begin position="207"/>
        <end position="222"/>
    </location>
</feature>
<evidence type="ECO:0000256" key="1">
    <source>
        <dbReference type="SAM" id="MobiDB-lite"/>
    </source>
</evidence>
<feature type="region of interest" description="Disordered" evidence="1">
    <location>
        <begin position="240"/>
        <end position="295"/>
    </location>
</feature>